<organism evidence="2 3">
    <name type="scientific">Oryza sativa subsp. indica</name>
    <name type="common">Rice</name>
    <dbReference type="NCBI Taxonomy" id="39946"/>
    <lineage>
        <taxon>Eukaryota</taxon>
        <taxon>Viridiplantae</taxon>
        <taxon>Streptophyta</taxon>
        <taxon>Embryophyta</taxon>
        <taxon>Tracheophyta</taxon>
        <taxon>Spermatophyta</taxon>
        <taxon>Magnoliopsida</taxon>
        <taxon>Liliopsida</taxon>
        <taxon>Poales</taxon>
        <taxon>Poaceae</taxon>
        <taxon>BOP clade</taxon>
        <taxon>Oryzoideae</taxon>
        <taxon>Oryzeae</taxon>
        <taxon>Oryzinae</taxon>
        <taxon>Oryza</taxon>
        <taxon>Oryza sativa</taxon>
    </lineage>
</organism>
<proteinExistence type="predicted"/>
<evidence type="ECO:0000313" key="2">
    <source>
        <dbReference type="EMBL" id="EAZ02989.1"/>
    </source>
</evidence>
<dbReference type="HOGENOM" id="CLU_2019078_0_0_1"/>
<dbReference type="AlphaFoldDB" id="A2YIS8"/>
<name>A2YIS8_ORYSI</name>
<evidence type="ECO:0000313" key="3">
    <source>
        <dbReference type="Proteomes" id="UP000007015"/>
    </source>
</evidence>
<gene>
    <name evidence="2" type="ORF">OsI_25130</name>
</gene>
<feature type="compositionally biased region" description="Low complexity" evidence="1">
    <location>
        <begin position="1"/>
        <end position="15"/>
    </location>
</feature>
<sequence>MGTNRSTPTSSPSPSRIRRADATDSEDATAAGRPYFKCNNWGDVRIVKCDRALDDWLRDDFPNHQLCKVLGPDRALFLAAPLRLGTVYTSIHRSTVHSAHMCFDTLIKQLNQKYNIRVKIENRTTD</sequence>
<accession>A2YIS8</accession>
<dbReference type="Proteomes" id="UP000007015">
    <property type="component" value="Chromosome 7"/>
</dbReference>
<reference evidence="2 3" key="1">
    <citation type="journal article" date="2005" name="PLoS Biol.">
        <title>The genomes of Oryza sativa: a history of duplications.</title>
        <authorList>
            <person name="Yu J."/>
            <person name="Wang J."/>
            <person name="Lin W."/>
            <person name="Li S."/>
            <person name="Li H."/>
            <person name="Zhou J."/>
            <person name="Ni P."/>
            <person name="Dong W."/>
            <person name="Hu S."/>
            <person name="Zeng C."/>
            <person name="Zhang J."/>
            <person name="Zhang Y."/>
            <person name="Li R."/>
            <person name="Xu Z."/>
            <person name="Li S."/>
            <person name="Li X."/>
            <person name="Zheng H."/>
            <person name="Cong L."/>
            <person name="Lin L."/>
            <person name="Yin J."/>
            <person name="Geng J."/>
            <person name="Li G."/>
            <person name="Shi J."/>
            <person name="Liu J."/>
            <person name="Lv H."/>
            <person name="Li J."/>
            <person name="Wang J."/>
            <person name="Deng Y."/>
            <person name="Ran L."/>
            <person name="Shi X."/>
            <person name="Wang X."/>
            <person name="Wu Q."/>
            <person name="Li C."/>
            <person name="Ren X."/>
            <person name="Wang J."/>
            <person name="Wang X."/>
            <person name="Li D."/>
            <person name="Liu D."/>
            <person name="Zhang X."/>
            <person name="Ji Z."/>
            <person name="Zhao W."/>
            <person name="Sun Y."/>
            <person name="Zhang Z."/>
            <person name="Bao J."/>
            <person name="Han Y."/>
            <person name="Dong L."/>
            <person name="Ji J."/>
            <person name="Chen P."/>
            <person name="Wu S."/>
            <person name="Liu J."/>
            <person name="Xiao Y."/>
            <person name="Bu D."/>
            <person name="Tan J."/>
            <person name="Yang L."/>
            <person name="Ye C."/>
            <person name="Zhang J."/>
            <person name="Xu J."/>
            <person name="Zhou Y."/>
            <person name="Yu Y."/>
            <person name="Zhang B."/>
            <person name="Zhuang S."/>
            <person name="Wei H."/>
            <person name="Liu B."/>
            <person name="Lei M."/>
            <person name="Yu H."/>
            <person name="Li Y."/>
            <person name="Xu H."/>
            <person name="Wei S."/>
            <person name="He X."/>
            <person name="Fang L."/>
            <person name="Zhang Z."/>
            <person name="Zhang Y."/>
            <person name="Huang X."/>
            <person name="Su Z."/>
            <person name="Tong W."/>
            <person name="Li J."/>
            <person name="Tong Z."/>
            <person name="Li S."/>
            <person name="Ye J."/>
            <person name="Wang L."/>
            <person name="Fang L."/>
            <person name="Lei T."/>
            <person name="Chen C."/>
            <person name="Chen H."/>
            <person name="Xu Z."/>
            <person name="Li H."/>
            <person name="Huang H."/>
            <person name="Zhang F."/>
            <person name="Xu H."/>
            <person name="Li N."/>
            <person name="Zhao C."/>
            <person name="Li S."/>
            <person name="Dong L."/>
            <person name="Huang Y."/>
            <person name="Li L."/>
            <person name="Xi Y."/>
            <person name="Qi Q."/>
            <person name="Li W."/>
            <person name="Zhang B."/>
            <person name="Hu W."/>
            <person name="Zhang Y."/>
            <person name="Tian X."/>
            <person name="Jiao Y."/>
            <person name="Liang X."/>
            <person name="Jin J."/>
            <person name="Gao L."/>
            <person name="Zheng W."/>
            <person name="Hao B."/>
            <person name="Liu S."/>
            <person name="Wang W."/>
            <person name="Yuan L."/>
            <person name="Cao M."/>
            <person name="McDermott J."/>
            <person name="Samudrala R."/>
            <person name="Wang J."/>
            <person name="Wong G.K."/>
            <person name="Yang H."/>
        </authorList>
    </citation>
    <scope>NUCLEOTIDE SEQUENCE [LARGE SCALE GENOMIC DNA]</scope>
    <source>
        <strain evidence="3">cv. 93-11</strain>
    </source>
</reference>
<keyword evidence="3" id="KW-1185">Reference proteome</keyword>
<dbReference type="Gramene" id="BGIOSGA025263-TA">
    <property type="protein sequence ID" value="BGIOSGA025263-PA"/>
    <property type="gene ID" value="BGIOSGA025263"/>
</dbReference>
<evidence type="ECO:0000256" key="1">
    <source>
        <dbReference type="SAM" id="MobiDB-lite"/>
    </source>
</evidence>
<dbReference type="OMA" id="YNIRVKI"/>
<feature type="region of interest" description="Disordered" evidence="1">
    <location>
        <begin position="1"/>
        <end position="28"/>
    </location>
</feature>
<protein>
    <submittedName>
        <fullName evidence="2">Uncharacterized protein</fullName>
    </submittedName>
</protein>
<dbReference type="EMBL" id="CM000132">
    <property type="protein sequence ID" value="EAZ02989.1"/>
    <property type="molecule type" value="Genomic_DNA"/>
</dbReference>